<dbReference type="EMBL" id="GL832980">
    <property type="protein sequence ID" value="EGD77928.1"/>
    <property type="molecule type" value="Genomic_DNA"/>
</dbReference>
<comment type="subcellular location">
    <subcellularLocation>
        <location evidence="2">Mitochondrion</location>
    </subcellularLocation>
</comment>
<evidence type="ECO:0000256" key="9">
    <source>
        <dbReference type="ARBA" id="ARBA00060891"/>
    </source>
</evidence>
<dbReference type="PANTHER" id="PTHR10632:SF2">
    <property type="entry name" value="SULFIDE:QUINONE OXIDOREDUCTASE, MITOCHONDRIAL"/>
    <property type="match status" value="1"/>
</dbReference>
<proteinExistence type="inferred from homology"/>
<dbReference type="OMA" id="ERYSMFI"/>
<dbReference type="RefSeq" id="XP_012493095.1">
    <property type="nucleotide sequence ID" value="XM_012637641.1"/>
</dbReference>
<dbReference type="GeneID" id="16070581"/>
<dbReference type="RefSeq" id="XP_004989992.1">
    <property type="nucleotide sequence ID" value="XM_004989935.1"/>
</dbReference>
<evidence type="ECO:0000256" key="5">
    <source>
        <dbReference type="ARBA" id="ARBA00022827"/>
    </source>
</evidence>
<dbReference type="GO" id="GO:0005739">
    <property type="term" value="C:mitochondrion"/>
    <property type="evidence" value="ECO:0007669"/>
    <property type="project" value="UniProtKB-SubCell"/>
</dbReference>
<keyword evidence="8" id="KW-0496">Mitochondrion</keyword>
<keyword evidence="6" id="KW-0809">Transit peptide</keyword>
<dbReference type="GO" id="GO:0048038">
    <property type="term" value="F:quinone binding"/>
    <property type="evidence" value="ECO:0007669"/>
    <property type="project" value="UniProtKB-KW"/>
</dbReference>
<comment type="similarity">
    <text evidence="9">Belongs to the SQRD family.</text>
</comment>
<evidence type="ECO:0000313" key="13">
    <source>
        <dbReference type="EMBL" id="EGD77966.1"/>
    </source>
</evidence>
<dbReference type="RefSeq" id="XP_004990029.1">
    <property type="nucleotide sequence ID" value="XM_004989972.1"/>
</dbReference>
<feature type="domain" description="FAD/NAD(P)-binding" evidence="11">
    <location>
        <begin position="26"/>
        <end position="141"/>
    </location>
</feature>
<dbReference type="GeneID" id="16070663"/>
<dbReference type="FunFam" id="3.50.50.60:FF:000034">
    <property type="entry name" value="sulfide:quinone oxidoreductase, mitochondrial"/>
    <property type="match status" value="1"/>
</dbReference>
<dbReference type="EMBL" id="GL832980">
    <property type="protein sequence ID" value="EGD77929.1"/>
    <property type="molecule type" value="Genomic_DNA"/>
</dbReference>
<gene>
    <name evidence="12" type="ORF">PTSG_09564</name>
    <name evidence="13" type="ORF">PTSG_09600</name>
</gene>
<evidence type="ECO:0000313" key="12">
    <source>
        <dbReference type="EMBL" id="EGD77929.1"/>
    </source>
</evidence>
<keyword evidence="7" id="KW-0560">Oxidoreductase</keyword>
<evidence type="ECO:0000256" key="1">
    <source>
        <dbReference type="ARBA" id="ARBA00001974"/>
    </source>
</evidence>
<evidence type="ECO:0000256" key="6">
    <source>
        <dbReference type="ARBA" id="ARBA00022946"/>
    </source>
</evidence>
<feature type="domain" description="FAD/NAD(P)-binding" evidence="11">
    <location>
        <begin position="209"/>
        <end position="326"/>
    </location>
</feature>
<dbReference type="PANTHER" id="PTHR10632">
    <property type="entry name" value="SULFIDE:QUINONE OXIDOREDUCTASE"/>
    <property type="match status" value="1"/>
</dbReference>
<dbReference type="Gene3D" id="3.50.50.60">
    <property type="entry name" value="FAD/NAD(P)-binding domain"/>
    <property type="match status" value="2"/>
</dbReference>
<evidence type="ECO:0000256" key="2">
    <source>
        <dbReference type="ARBA" id="ARBA00004173"/>
    </source>
</evidence>
<dbReference type="Proteomes" id="UP000007799">
    <property type="component" value="Unassembled WGS sequence"/>
</dbReference>
<dbReference type="RefSeq" id="XP_012493094.1">
    <property type="nucleotide sequence ID" value="XM_012637640.1"/>
</dbReference>
<dbReference type="SUPFAM" id="SSF51905">
    <property type="entry name" value="FAD/NAD(P)-binding domain"/>
    <property type="match status" value="1"/>
</dbReference>
<dbReference type="eggNOG" id="KOG3851">
    <property type="taxonomic scope" value="Eukaryota"/>
</dbReference>
<dbReference type="FunCoup" id="F2ULC9">
    <property type="interactions" value="326"/>
</dbReference>
<dbReference type="InterPro" id="IPR023753">
    <property type="entry name" value="FAD/NAD-binding_dom"/>
</dbReference>
<accession>F2ULC9</accession>
<keyword evidence="5" id="KW-0274">FAD</keyword>
<dbReference type="GO" id="GO:0070221">
    <property type="term" value="P:sulfide oxidation, using sulfide:quinone oxidoreductase"/>
    <property type="evidence" value="ECO:0007669"/>
    <property type="project" value="TreeGrafter"/>
</dbReference>
<dbReference type="EMBL" id="GL832980">
    <property type="protein sequence ID" value="EGD77966.1"/>
    <property type="molecule type" value="Genomic_DNA"/>
</dbReference>
<evidence type="ECO:0000256" key="8">
    <source>
        <dbReference type="ARBA" id="ARBA00023128"/>
    </source>
</evidence>
<organism evidence="14">
    <name type="scientific">Salpingoeca rosetta (strain ATCC 50818 / BSB-021)</name>
    <dbReference type="NCBI Taxonomy" id="946362"/>
    <lineage>
        <taxon>Eukaryota</taxon>
        <taxon>Choanoflagellata</taxon>
        <taxon>Craspedida</taxon>
        <taxon>Salpingoecidae</taxon>
        <taxon>Salpingoeca</taxon>
    </lineage>
</organism>
<dbReference type="InterPro" id="IPR015904">
    <property type="entry name" value="Sulphide_quinone_reductase"/>
</dbReference>
<protein>
    <recommendedName>
        <fullName evidence="10">Sulfide:quinone oxidoreductase, mitochondrial</fullName>
    </recommendedName>
</protein>
<dbReference type="Pfam" id="PF07992">
    <property type="entry name" value="Pyr_redox_2"/>
    <property type="match status" value="2"/>
</dbReference>
<reference evidence="12" key="1">
    <citation type="submission" date="2009-08" db="EMBL/GenBank/DDBJ databases">
        <title>Annotation of Salpingoeca rosetta.</title>
        <authorList>
            <consortium name="The Broad Institute Genome Sequencing Platform"/>
            <person name="Russ C."/>
            <person name="Cuomo C."/>
            <person name="Burger G."/>
            <person name="Gray M.W."/>
            <person name="Holland P.W.H."/>
            <person name="King N."/>
            <person name="Lang F.B.F."/>
            <person name="Roger A.J."/>
            <person name="Ruiz-Trillo I."/>
            <person name="Young S.K."/>
            <person name="Zeng Q."/>
            <person name="Gargeya S."/>
            <person name="Alvarado L."/>
            <person name="Berlin A."/>
            <person name="Chapman S.B."/>
            <person name="Chen Z."/>
            <person name="Freedman E."/>
            <person name="Gellesch M."/>
            <person name="Goldberg J."/>
            <person name="Griggs A."/>
            <person name="Gujja S."/>
            <person name="Heilman E."/>
            <person name="Heiman D."/>
            <person name="Howarth C."/>
            <person name="Mehta T."/>
            <person name="Neiman D."/>
            <person name="Pearson M."/>
            <person name="Roberts A."/>
            <person name="Saif S."/>
            <person name="Shea T."/>
            <person name="Shenoy N."/>
            <person name="Sisk P."/>
            <person name="Stolte C."/>
            <person name="Sykes S."/>
            <person name="White J."/>
            <person name="Yandava C."/>
            <person name="Haas B."/>
            <person name="Nusbaum C."/>
            <person name="Birren B."/>
        </authorList>
    </citation>
    <scope>NUCLEOTIDE SEQUENCE [LARGE SCALE GENOMIC DNA]</scope>
    <source>
        <strain evidence="12">ATCC 50818</strain>
    </source>
</reference>
<evidence type="ECO:0000259" key="11">
    <source>
        <dbReference type="Pfam" id="PF07992"/>
    </source>
</evidence>
<dbReference type="AlphaFoldDB" id="F2ULC9"/>
<dbReference type="STRING" id="946362.F2ULC9"/>
<keyword evidence="4" id="KW-0874">Quinone</keyword>
<sequence>MMQCSQAATRRAAATMLLNARRAKHYKVLTVGGGAGGLAVSSTLSNKLGKGAVGIIEPSSVHYYQPSWTMVGGGVHQFKDSMRDQASVMPRNADWIQDYAVAFKPEENKVVTQNGDEFTYDFLVVAAGFQLDWDKIKGLKDALGKDGVTSNYSPKSCEKSWEFMQAFKGGNAIFTQPDCPIKCAGAPQKIMYLFEDYITRQGLRDKTNVTFMQGLPAIFGIKKYADVLTNICKDRDIDVQVNSVLKEIKPETKEAVFQQGDKTTTVNYDYIHVTPYMSAPDFIKKSSLANAAGFVDVDQYTMQHVKYPNIFSLGDCSSVPTSKTAAAVASESGVVKQNLLAALEGKPLPAKYDGYASCPLVTGRGKLVLAEFSGFTGQPLETFFFDQGKERWSMYSMKKDLIPRMYWDQLITGLWNGPTNVRFLTNPLGWQQFSA</sequence>
<comment type="cofactor">
    <cofactor evidence="1">
        <name>FAD</name>
        <dbReference type="ChEBI" id="CHEBI:57692"/>
    </cofactor>
</comment>
<dbReference type="KEGG" id="sre:PTSG_09564"/>
<dbReference type="InterPro" id="IPR036188">
    <property type="entry name" value="FAD/NAD-bd_sf"/>
</dbReference>
<dbReference type="OrthoDB" id="5376590at2759"/>
<evidence type="ECO:0000256" key="4">
    <source>
        <dbReference type="ARBA" id="ARBA00022719"/>
    </source>
</evidence>
<evidence type="ECO:0000313" key="14">
    <source>
        <dbReference type="Proteomes" id="UP000007799"/>
    </source>
</evidence>
<dbReference type="GO" id="GO:0071949">
    <property type="term" value="F:FAD binding"/>
    <property type="evidence" value="ECO:0007669"/>
    <property type="project" value="TreeGrafter"/>
</dbReference>
<name>F2ULC9_SALR5</name>
<evidence type="ECO:0000256" key="7">
    <source>
        <dbReference type="ARBA" id="ARBA00023002"/>
    </source>
</evidence>
<evidence type="ECO:0000256" key="10">
    <source>
        <dbReference type="ARBA" id="ARBA00070160"/>
    </source>
</evidence>
<keyword evidence="14" id="KW-1185">Reference proteome</keyword>
<dbReference type="GO" id="GO:0070224">
    <property type="term" value="F:sulfide:quinone oxidoreductase activity"/>
    <property type="evidence" value="ECO:0007669"/>
    <property type="project" value="TreeGrafter"/>
</dbReference>
<keyword evidence="3" id="KW-0285">Flavoprotein</keyword>
<dbReference type="KEGG" id="sre:PTSG_09600"/>
<evidence type="ECO:0000256" key="3">
    <source>
        <dbReference type="ARBA" id="ARBA00022630"/>
    </source>
</evidence>
<dbReference type="EMBL" id="GL832980">
    <property type="protein sequence ID" value="EGD77967.1"/>
    <property type="molecule type" value="Genomic_DNA"/>
</dbReference>